<reference evidence="1 2" key="1">
    <citation type="journal article" date="2007" name="Genome Biol.">
        <title>Genome analysis and genome-wide proteomics of Thermococcus gammatolerans, the most radioresistant organism known amongst the Archaea.</title>
        <authorList>
            <person name="Zivanovic Y."/>
            <person name="Armengaud J."/>
            <person name="Lagorce A."/>
            <person name="Leplat C."/>
            <person name="Guerin P."/>
            <person name="Dutertre M."/>
            <person name="Anthouard V."/>
            <person name="Forterre P."/>
            <person name="Wincker P."/>
            <person name="Confalonieri F."/>
        </authorList>
    </citation>
    <scope>NUCLEOTIDE SEQUENCE [LARGE SCALE GENOMIC DNA]</scope>
    <source>
        <strain evidence="2">DSM 15229 / JCM 11827 / EJ3</strain>
    </source>
</reference>
<evidence type="ECO:0000313" key="1">
    <source>
        <dbReference type="EMBL" id="ACS32558.1"/>
    </source>
</evidence>
<organism evidence="1 2">
    <name type="scientific">Thermococcus gammatolerans (strain DSM 15229 / JCM 11827 / EJ3)</name>
    <dbReference type="NCBI Taxonomy" id="593117"/>
    <lineage>
        <taxon>Archaea</taxon>
        <taxon>Methanobacteriati</taxon>
        <taxon>Methanobacteriota</taxon>
        <taxon>Thermococci</taxon>
        <taxon>Thermococcales</taxon>
        <taxon>Thermococcaceae</taxon>
        <taxon>Thermococcus</taxon>
    </lineage>
</organism>
<dbReference type="PATRIC" id="fig|593117.10.peg.58"/>
<evidence type="ECO:0000313" key="2">
    <source>
        <dbReference type="Proteomes" id="UP000001488"/>
    </source>
</evidence>
<name>C5A2Q6_THEGJ</name>
<dbReference type="Proteomes" id="UP000001488">
    <property type="component" value="Chromosome"/>
</dbReference>
<dbReference type="KEGG" id="tga:TGAM_0056"/>
<gene>
    <name evidence="1" type="primary">mhy2I-1</name>
    <name evidence="1" type="ordered locus">TGAM_0056</name>
</gene>
<dbReference type="EMBL" id="CP001398">
    <property type="protein sequence ID" value="ACS32558.1"/>
    <property type="molecule type" value="Genomic_DNA"/>
</dbReference>
<keyword evidence="1" id="KW-0456">Lyase</keyword>
<accession>C5A2Q6</accession>
<dbReference type="STRING" id="593117.TGAM_0056"/>
<dbReference type="HOGENOM" id="CLU_2679123_0_0_2"/>
<dbReference type="AlphaFoldDB" id="C5A2Q6"/>
<proteinExistence type="predicted"/>
<dbReference type="PaxDb" id="593117-TGAM_0056"/>
<protein>
    <submittedName>
        <fullName evidence="1">Putative formate hydrogenlyase II subunit I (Mhy2I)</fullName>
    </submittedName>
</protein>
<dbReference type="GO" id="GO:0016829">
    <property type="term" value="F:lyase activity"/>
    <property type="evidence" value="ECO:0007669"/>
    <property type="project" value="UniProtKB-KW"/>
</dbReference>
<dbReference type="eggNOG" id="arCOG08356">
    <property type="taxonomic scope" value="Archaea"/>
</dbReference>
<sequence>MLDHVDADFTLYEEVGEVSVETCKLIRKVFGRSYLTLDDLPGVLKLKLPGRDREVLMRALSGLKPDEKLKLERG</sequence>
<keyword evidence="2" id="KW-1185">Reference proteome</keyword>